<evidence type="ECO:0000313" key="1">
    <source>
        <dbReference type="EMBL" id="KKM27946.1"/>
    </source>
</evidence>
<name>A0A0F9IK15_9ZZZZ</name>
<gene>
    <name evidence="1" type="ORF">LCGC14_1569620</name>
</gene>
<proteinExistence type="predicted"/>
<dbReference type="AlphaFoldDB" id="A0A0F9IK15"/>
<dbReference type="EMBL" id="LAZR01012227">
    <property type="protein sequence ID" value="KKM27946.1"/>
    <property type="molecule type" value="Genomic_DNA"/>
</dbReference>
<accession>A0A0F9IK15</accession>
<organism evidence="1">
    <name type="scientific">marine sediment metagenome</name>
    <dbReference type="NCBI Taxonomy" id="412755"/>
    <lineage>
        <taxon>unclassified sequences</taxon>
        <taxon>metagenomes</taxon>
        <taxon>ecological metagenomes</taxon>
    </lineage>
</organism>
<sequence>MGVERNMHDNVTHWPNAGSDGFGGFTYGAPVTFKGRWEDKNVLFLTLAGEEETSNAVVYVPQAVAIGDYLGQGDLTADADPTAIDGPFRIRGYNRSTDLRGLNQIMKAIL</sequence>
<reference evidence="1" key="1">
    <citation type="journal article" date="2015" name="Nature">
        <title>Complex archaea that bridge the gap between prokaryotes and eukaryotes.</title>
        <authorList>
            <person name="Spang A."/>
            <person name="Saw J.H."/>
            <person name="Jorgensen S.L."/>
            <person name="Zaremba-Niedzwiedzka K."/>
            <person name="Martijn J."/>
            <person name="Lind A.E."/>
            <person name="van Eijk R."/>
            <person name="Schleper C."/>
            <person name="Guy L."/>
            <person name="Ettema T.J."/>
        </authorList>
    </citation>
    <scope>NUCLEOTIDE SEQUENCE</scope>
</reference>
<comment type="caution">
    <text evidence="1">The sequence shown here is derived from an EMBL/GenBank/DDBJ whole genome shotgun (WGS) entry which is preliminary data.</text>
</comment>
<protein>
    <submittedName>
        <fullName evidence="1">Uncharacterized protein</fullName>
    </submittedName>
</protein>